<evidence type="ECO:0008006" key="4">
    <source>
        <dbReference type="Google" id="ProtNLM"/>
    </source>
</evidence>
<feature type="transmembrane region" description="Helical" evidence="1">
    <location>
        <begin position="509"/>
        <end position="535"/>
    </location>
</feature>
<dbReference type="EMBL" id="HBNR01082284">
    <property type="protein sequence ID" value="CAE4659545.1"/>
    <property type="molecule type" value="Transcribed_RNA"/>
</dbReference>
<gene>
    <name evidence="2" type="ORF">AMON00008_LOCUS58872</name>
    <name evidence="3" type="ORF">AMON00008_LOCUS58873</name>
</gene>
<feature type="transmembrane region" description="Helical" evidence="1">
    <location>
        <begin position="324"/>
        <end position="344"/>
    </location>
</feature>
<keyword evidence="1" id="KW-0812">Transmembrane</keyword>
<dbReference type="AlphaFoldDB" id="A0A6T1N771"/>
<feature type="transmembrane region" description="Helical" evidence="1">
    <location>
        <begin position="716"/>
        <end position="739"/>
    </location>
</feature>
<organism evidence="3">
    <name type="scientific">Alexandrium monilatum</name>
    <dbReference type="NCBI Taxonomy" id="311494"/>
    <lineage>
        <taxon>Eukaryota</taxon>
        <taxon>Sar</taxon>
        <taxon>Alveolata</taxon>
        <taxon>Dinophyceae</taxon>
        <taxon>Gonyaulacales</taxon>
        <taxon>Pyrocystaceae</taxon>
        <taxon>Alexandrium</taxon>
    </lineage>
</organism>
<keyword evidence="1" id="KW-1133">Transmembrane helix</keyword>
<feature type="transmembrane region" description="Helical" evidence="1">
    <location>
        <begin position="388"/>
        <end position="409"/>
    </location>
</feature>
<feature type="transmembrane region" description="Helical" evidence="1">
    <location>
        <begin position="21"/>
        <end position="43"/>
    </location>
</feature>
<feature type="transmembrane region" description="Helical" evidence="1">
    <location>
        <begin position="555"/>
        <end position="581"/>
    </location>
</feature>
<keyword evidence="1" id="KW-0472">Membrane</keyword>
<evidence type="ECO:0000256" key="1">
    <source>
        <dbReference type="SAM" id="Phobius"/>
    </source>
</evidence>
<proteinExistence type="predicted"/>
<sequence>MATPLSLVLADGGTFALYFELLWHVAGLCLVFGLFMVPVYAFGLLPEPWRAVKTAAGGACSSEEGEGAVVCRPLEVSALLNAAVLGAVIVVLPGVRSRLRQLAPLGIEESGALLLEHVPQDATEEEVEQFLCGQLELARAAYGSPDGVATATQPLVLLAPRDPRLPELLKRYLECLRDAAGEARGHADAEAGEDDLRPTVLGAPRRARDGLRFVGEELRRAEFDLQRPRARFGDGDWDFSTAPVGIALTATPSDARLLAEQLGPATLAAGMKQCCCRRASSAEDETLRQRLRHVTARYPAPEPGDVVWKHLGLIKGHQACRRRFACTLIILAYLAVEFGALVAIRRYLGNPLVMGIVTALCTLSMQELVRQTLWAVGLPCARTHHHCLVAMVTMAGCLISGFCVPLFIFSLELRSGRSWYDVWYGQNGLAGFFFNALVTNATLATVMDVVIDNTMEWLATHLVWRPDLLCGRPLLPWKPEHKTFRKLCKVYEGPEFYLGPNLGFSMNTVLLAVMLSTVQPFAPLIACAGLLGWFAKEKWLLLMFCHRPRLLSPRVAIHGPEVLACGLVFVPAASMLGLLPFCPPKFCSRRWWFIGICREWMDPHHTLVVMSLEACVFAAAAVHGGFLMRVLARRLACCSCACCRRRRCCRSCCRGFGRVLAAGSMVLRVLSWLALSTFLWLTAYWRGGVGLGEKIDLPLGIGSIALFTDSVRTTFLVIYEIALLTLVVAGILGLLCRVLSGPVYEVPQSEDAPESLSLRRAPMGEVEMAEVRRIAYAKASPFHASELLGQDGGAEMNPRRQLERRLREMAAAARDP</sequence>
<evidence type="ECO:0000313" key="2">
    <source>
        <dbReference type="EMBL" id="CAE4659544.1"/>
    </source>
</evidence>
<dbReference type="EMBL" id="HBNR01082283">
    <property type="protein sequence ID" value="CAE4659544.1"/>
    <property type="molecule type" value="Transcribed_RNA"/>
</dbReference>
<reference evidence="3" key="1">
    <citation type="submission" date="2021-01" db="EMBL/GenBank/DDBJ databases">
        <authorList>
            <person name="Corre E."/>
            <person name="Pelletier E."/>
            <person name="Niang G."/>
            <person name="Scheremetjew M."/>
            <person name="Finn R."/>
            <person name="Kale V."/>
            <person name="Holt S."/>
            <person name="Cochrane G."/>
            <person name="Meng A."/>
            <person name="Brown T."/>
            <person name="Cohen L."/>
        </authorList>
    </citation>
    <scope>NUCLEOTIDE SEQUENCE</scope>
    <source>
        <strain evidence="3">CCMP3105</strain>
    </source>
</reference>
<feature type="transmembrane region" description="Helical" evidence="1">
    <location>
        <begin position="655"/>
        <end position="681"/>
    </location>
</feature>
<name>A0A6T1N771_9DINO</name>
<protein>
    <recommendedName>
        <fullName evidence="4">CSC1/OSCA1-like 7TM region domain-containing protein</fullName>
    </recommendedName>
</protein>
<evidence type="ECO:0000313" key="3">
    <source>
        <dbReference type="EMBL" id="CAE4659545.1"/>
    </source>
</evidence>
<accession>A0A6T1N771</accession>
<feature type="transmembrane region" description="Helical" evidence="1">
    <location>
        <begin position="429"/>
        <end position="451"/>
    </location>
</feature>